<gene>
    <name evidence="15" type="ORF">Tbon_06090</name>
</gene>
<evidence type="ECO:0000256" key="6">
    <source>
        <dbReference type="ARBA" id="ARBA00022741"/>
    </source>
</evidence>
<protein>
    <submittedName>
        <fullName evidence="15">Diacylglycerol kinase family lipid kinase</fullName>
    </submittedName>
</protein>
<keyword evidence="4" id="KW-0808">Transferase</keyword>
<reference evidence="15 16" key="2">
    <citation type="submission" date="2019-10" db="EMBL/GenBank/DDBJ databases">
        <title>Thermopilla bonchosmolovskayae gen. nov., sp. nov., a moderately thermophilic Chloroflexi bacterium from a Chukotka hot spring (Arctic, Russia), representing a novel classis Thermopillaia, which include previously uncultivated lineage OLB14.</title>
        <authorList>
            <person name="Kochetkova T.V."/>
            <person name="Zayulina K.S."/>
            <person name="Zhigarkov V.S."/>
            <person name="Minaev N.V."/>
            <person name="Novikov A."/>
            <person name="Toshchakov S.V."/>
            <person name="Elcheninov A.G."/>
            <person name="Kublanov I.V."/>
        </authorList>
    </citation>
    <scope>NUCLEOTIDE SEQUENCE [LARGE SCALE GENOMIC DNA]</scope>
    <source>
        <strain evidence="15 16">3753O</strain>
    </source>
</reference>
<evidence type="ECO:0000256" key="3">
    <source>
        <dbReference type="ARBA" id="ARBA00022516"/>
    </source>
</evidence>
<keyword evidence="9" id="KW-0460">Magnesium</keyword>
<dbReference type="InterPro" id="IPR005218">
    <property type="entry name" value="Diacylglycerol/lipid_kinase"/>
</dbReference>
<dbReference type="EMBL" id="CP042829">
    <property type="protein sequence ID" value="QFG02877.1"/>
    <property type="molecule type" value="Genomic_DNA"/>
</dbReference>
<evidence type="ECO:0000313" key="16">
    <source>
        <dbReference type="Proteomes" id="UP000326331"/>
    </source>
</evidence>
<dbReference type="NCBIfam" id="TIGR00147">
    <property type="entry name" value="YegS/Rv2252/BmrU family lipid kinase"/>
    <property type="match status" value="1"/>
</dbReference>
<dbReference type="InterPro" id="IPR045540">
    <property type="entry name" value="YegS/DAGK_C"/>
</dbReference>
<dbReference type="Gene3D" id="3.40.50.10330">
    <property type="entry name" value="Probable inorganic polyphosphate/atp-NAD kinase, domain 1"/>
    <property type="match status" value="1"/>
</dbReference>
<keyword evidence="8" id="KW-0067">ATP-binding</keyword>
<feature type="region of interest" description="Disordered" evidence="13">
    <location>
        <begin position="319"/>
        <end position="342"/>
    </location>
</feature>
<accession>A0ABX6C0R8</accession>
<evidence type="ECO:0000256" key="1">
    <source>
        <dbReference type="ARBA" id="ARBA00001946"/>
    </source>
</evidence>
<dbReference type="PANTHER" id="PTHR12358">
    <property type="entry name" value="SPHINGOSINE KINASE"/>
    <property type="match status" value="1"/>
</dbReference>
<keyword evidence="6" id="KW-0547">Nucleotide-binding</keyword>
<dbReference type="Gene3D" id="2.60.200.40">
    <property type="match status" value="1"/>
</dbReference>
<comment type="similarity">
    <text evidence="2">Belongs to the diacylglycerol/lipid kinase family.</text>
</comment>
<reference evidence="15 16" key="1">
    <citation type="submission" date="2019-08" db="EMBL/GenBank/DDBJ databases">
        <authorList>
            <person name="Toschakov S.V."/>
        </authorList>
    </citation>
    <scope>NUCLEOTIDE SEQUENCE [LARGE SCALE GENOMIC DNA]</scope>
    <source>
        <strain evidence="15 16">3753O</strain>
    </source>
</reference>
<dbReference type="GO" id="GO:0016301">
    <property type="term" value="F:kinase activity"/>
    <property type="evidence" value="ECO:0007669"/>
    <property type="project" value="UniProtKB-KW"/>
</dbReference>
<evidence type="ECO:0000256" key="10">
    <source>
        <dbReference type="ARBA" id="ARBA00023098"/>
    </source>
</evidence>
<keyword evidence="10" id="KW-0443">Lipid metabolism</keyword>
<dbReference type="Pfam" id="PF00781">
    <property type="entry name" value="DAGK_cat"/>
    <property type="match status" value="1"/>
</dbReference>
<keyword evidence="16" id="KW-1185">Reference proteome</keyword>
<dbReference type="Pfam" id="PF19279">
    <property type="entry name" value="YegS_C"/>
    <property type="match status" value="1"/>
</dbReference>
<feature type="domain" description="DAGKc" evidence="14">
    <location>
        <begin position="23"/>
        <end position="153"/>
    </location>
</feature>
<evidence type="ECO:0000256" key="9">
    <source>
        <dbReference type="ARBA" id="ARBA00022842"/>
    </source>
</evidence>
<keyword evidence="7 15" id="KW-0418">Kinase</keyword>
<dbReference type="InterPro" id="IPR001206">
    <property type="entry name" value="Diacylglycerol_kinase_cat_dom"/>
</dbReference>
<keyword evidence="12" id="KW-1208">Phospholipid metabolism</keyword>
<dbReference type="InterPro" id="IPR050187">
    <property type="entry name" value="Lipid_Phosphate_FormReg"/>
</dbReference>
<evidence type="ECO:0000256" key="8">
    <source>
        <dbReference type="ARBA" id="ARBA00022840"/>
    </source>
</evidence>
<dbReference type="Proteomes" id="UP000326331">
    <property type="component" value="Chromosome"/>
</dbReference>
<evidence type="ECO:0000256" key="11">
    <source>
        <dbReference type="ARBA" id="ARBA00023209"/>
    </source>
</evidence>
<evidence type="ECO:0000256" key="2">
    <source>
        <dbReference type="ARBA" id="ARBA00005983"/>
    </source>
</evidence>
<evidence type="ECO:0000313" key="15">
    <source>
        <dbReference type="EMBL" id="QFG02877.1"/>
    </source>
</evidence>
<evidence type="ECO:0000256" key="5">
    <source>
        <dbReference type="ARBA" id="ARBA00022723"/>
    </source>
</evidence>
<evidence type="ECO:0000256" key="12">
    <source>
        <dbReference type="ARBA" id="ARBA00023264"/>
    </source>
</evidence>
<dbReference type="SUPFAM" id="SSF111331">
    <property type="entry name" value="NAD kinase/diacylglycerol kinase-like"/>
    <property type="match status" value="1"/>
</dbReference>
<organism evidence="15 16">
    <name type="scientific">Tepidiforma bonchosmolovskayae</name>
    <dbReference type="NCBI Taxonomy" id="2601677"/>
    <lineage>
        <taxon>Bacteria</taxon>
        <taxon>Bacillati</taxon>
        <taxon>Chloroflexota</taxon>
        <taxon>Tepidiformia</taxon>
        <taxon>Tepidiformales</taxon>
        <taxon>Tepidiformaceae</taxon>
        <taxon>Tepidiforma</taxon>
    </lineage>
</organism>
<sequence length="342" mass="35375">MPRGRRPAVYSRGCPPRASLPMTEVRTATILVNPAARGVARRFDAARAVGQLETRGVAVRLEVPGSPGEAIAAARAAAGRGDDLCFVVGGDGTLRLAAEGLAGSATALAAIPAGTVNIWAREAGIPREVPAAIDAHLAGQTAAMDLGRADGHAFLLMAGIGWDAEIAAGVNPRLKRAAGDIAYILNALVHLPALRTHPARWRADGRAFREPLAWMVLGNTRLYGGRVHLTPGARVDDGRLDMVAFCPHGPGETLAMAVRVLAGRREGRHVVTGRYAEVAVETPGLPVQLDGDTVGATPMTFRVEPGALRVRVPAGPLPALWGGSPGGDAAPHTPPFSGRGVG</sequence>
<keyword evidence="3" id="KW-0444">Lipid biosynthesis</keyword>
<dbReference type="InterPro" id="IPR016064">
    <property type="entry name" value="NAD/diacylglycerol_kinase_sf"/>
</dbReference>
<dbReference type="PANTHER" id="PTHR12358:SF106">
    <property type="entry name" value="LIPID KINASE YEGS"/>
    <property type="match status" value="1"/>
</dbReference>
<proteinExistence type="inferred from homology"/>
<evidence type="ECO:0000259" key="14">
    <source>
        <dbReference type="PROSITE" id="PS50146"/>
    </source>
</evidence>
<comment type="cofactor">
    <cofactor evidence="1">
        <name>Mg(2+)</name>
        <dbReference type="ChEBI" id="CHEBI:18420"/>
    </cofactor>
</comment>
<dbReference type="InterPro" id="IPR017438">
    <property type="entry name" value="ATP-NAD_kinase_N"/>
</dbReference>
<name>A0ABX6C0R8_9CHLR</name>
<evidence type="ECO:0000256" key="13">
    <source>
        <dbReference type="SAM" id="MobiDB-lite"/>
    </source>
</evidence>
<evidence type="ECO:0000256" key="4">
    <source>
        <dbReference type="ARBA" id="ARBA00022679"/>
    </source>
</evidence>
<keyword evidence="11" id="KW-0594">Phospholipid biosynthesis</keyword>
<dbReference type="PROSITE" id="PS50146">
    <property type="entry name" value="DAGK"/>
    <property type="match status" value="1"/>
</dbReference>
<evidence type="ECO:0000256" key="7">
    <source>
        <dbReference type="ARBA" id="ARBA00022777"/>
    </source>
</evidence>
<keyword evidence="5" id="KW-0479">Metal-binding</keyword>